<evidence type="ECO:0000256" key="1">
    <source>
        <dbReference type="SAM" id="MobiDB-lite"/>
    </source>
</evidence>
<accession>A0ABQ3YAS3</accession>
<feature type="compositionally biased region" description="Polar residues" evidence="1">
    <location>
        <begin position="219"/>
        <end position="235"/>
    </location>
</feature>
<keyword evidence="2" id="KW-0812">Transmembrane</keyword>
<dbReference type="EMBL" id="BOMI01000114">
    <property type="protein sequence ID" value="GID77104.1"/>
    <property type="molecule type" value="Genomic_DNA"/>
</dbReference>
<dbReference type="Proteomes" id="UP000609879">
    <property type="component" value="Unassembled WGS sequence"/>
</dbReference>
<feature type="transmembrane region" description="Helical" evidence="2">
    <location>
        <begin position="131"/>
        <end position="150"/>
    </location>
</feature>
<evidence type="ECO:0000313" key="4">
    <source>
        <dbReference type="Proteomes" id="UP000609879"/>
    </source>
</evidence>
<gene>
    <name evidence="3" type="ORF">Ade02nite_57450</name>
</gene>
<evidence type="ECO:0008006" key="5">
    <source>
        <dbReference type="Google" id="ProtNLM"/>
    </source>
</evidence>
<feature type="transmembrane region" description="Helical" evidence="2">
    <location>
        <begin position="162"/>
        <end position="184"/>
    </location>
</feature>
<comment type="caution">
    <text evidence="3">The sequence shown here is derived from an EMBL/GenBank/DDBJ whole genome shotgun (WGS) entry which is preliminary data.</text>
</comment>
<keyword evidence="2" id="KW-1133">Transmembrane helix</keyword>
<keyword evidence="4" id="KW-1185">Reference proteome</keyword>
<feature type="region of interest" description="Disordered" evidence="1">
    <location>
        <begin position="216"/>
        <end position="235"/>
    </location>
</feature>
<protein>
    <recommendedName>
        <fullName evidence="5">DUF4386 domain-containing protein</fullName>
    </recommendedName>
</protein>
<feature type="transmembrane region" description="Helical" evidence="2">
    <location>
        <begin position="41"/>
        <end position="65"/>
    </location>
</feature>
<feature type="transmembrane region" description="Helical" evidence="2">
    <location>
        <begin position="190"/>
        <end position="210"/>
    </location>
</feature>
<evidence type="ECO:0000313" key="3">
    <source>
        <dbReference type="EMBL" id="GID77104.1"/>
    </source>
</evidence>
<reference evidence="3 4" key="1">
    <citation type="submission" date="2021-01" db="EMBL/GenBank/DDBJ databases">
        <title>Whole genome shotgun sequence of Actinoplanes deccanensis NBRC 13994.</title>
        <authorList>
            <person name="Komaki H."/>
            <person name="Tamura T."/>
        </authorList>
    </citation>
    <scope>NUCLEOTIDE SEQUENCE [LARGE SCALE GENOMIC DNA]</scope>
    <source>
        <strain evidence="3 4">NBRC 13994</strain>
    </source>
</reference>
<organism evidence="3 4">
    <name type="scientific">Paractinoplanes deccanensis</name>
    <dbReference type="NCBI Taxonomy" id="113561"/>
    <lineage>
        <taxon>Bacteria</taxon>
        <taxon>Bacillati</taxon>
        <taxon>Actinomycetota</taxon>
        <taxon>Actinomycetes</taxon>
        <taxon>Micromonosporales</taxon>
        <taxon>Micromonosporaceae</taxon>
        <taxon>Paractinoplanes</taxon>
    </lineage>
</organism>
<evidence type="ECO:0000256" key="2">
    <source>
        <dbReference type="SAM" id="Phobius"/>
    </source>
</evidence>
<dbReference type="Pfam" id="PF14329">
    <property type="entry name" value="DUF4386"/>
    <property type="match status" value="1"/>
</dbReference>
<dbReference type="InterPro" id="IPR025495">
    <property type="entry name" value="DUF4386"/>
</dbReference>
<sequence length="235" mass="24458">MRAATAGVLYLLTFALSIPTLTLYEPLRDHADFVLGAGDAGTVTLGAVLEVFLAIACVGTAVALVPVMRRYHESAGLGYLAARVVEGALILVGVISVLTVLTLRREGGGTAEAGSLLTAGRVLTEVYDGTFLLGQSLMPVLNALCLGWVLYRTGLVPRLIPLLGLVGAPLLLASDIAVLCDAYGQRSSVAALAALPIAAWELTLGVWLIVKGFREPSGAQGSLSSPSTRSMTRNR</sequence>
<proteinExistence type="predicted"/>
<keyword evidence="2" id="KW-0472">Membrane</keyword>
<dbReference type="RefSeq" id="WP_203770660.1">
    <property type="nucleotide sequence ID" value="NZ_BAAABO010000020.1"/>
</dbReference>
<feature type="transmembrane region" description="Helical" evidence="2">
    <location>
        <begin position="77"/>
        <end position="101"/>
    </location>
</feature>
<name>A0ABQ3YAS3_9ACTN</name>